<dbReference type="Gene3D" id="3.40.50.2300">
    <property type="match status" value="2"/>
</dbReference>
<proteinExistence type="predicted"/>
<protein>
    <submittedName>
        <fullName evidence="3">ABC transporter substrate-binding protein</fullName>
    </submittedName>
</protein>
<feature type="region of interest" description="Disordered" evidence="1">
    <location>
        <begin position="1"/>
        <end position="23"/>
    </location>
</feature>
<dbReference type="CDD" id="cd06325">
    <property type="entry name" value="PBP1_ABC_unchar_transporter"/>
    <property type="match status" value="1"/>
</dbReference>
<organism evidence="3 4">
    <name type="scientific">Nesterenkonia aethiopica</name>
    <dbReference type="NCBI Taxonomy" id="269144"/>
    <lineage>
        <taxon>Bacteria</taxon>
        <taxon>Bacillati</taxon>
        <taxon>Actinomycetota</taxon>
        <taxon>Actinomycetes</taxon>
        <taxon>Micrococcales</taxon>
        <taxon>Micrococcaceae</taxon>
        <taxon>Nesterenkonia</taxon>
    </lineage>
</organism>
<name>A0ABP6LR94_9MICC</name>
<evidence type="ECO:0000313" key="3">
    <source>
        <dbReference type="EMBL" id="GAA3051506.1"/>
    </source>
</evidence>
<keyword evidence="2" id="KW-0732">Signal</keyword>
<dbReference type="Proteomes" id="UP001500236">
    <property type="component" value="Unassembled WGS sequence"/>
</dbReference>
<feature type="chain" id="PRO_5047515718" evidence="2">
    <location>
        <begin position="46"/>
        <end position="356"/>
    </location>
</feature>
<dbReference type="EMBL" id="BAAAVT010000001">
    <property type="protein sequence ID" value="GAA3051506.1"/>
    <property type="molecule type" value="Genomic_DNA"/>
</dbReference>
<evidence type="ECO:0000256" key="2">
    <source>
        <dbReference type="SAM" id="SignalP"/>
    </source>
</evidence>
<dbReference type="Pfam" id="PF04392">
    <property type="entry name" value="ABC_sub_bind"/>
    <property type="match status" value="1"/>
</dbReference>
<accession>A0ABP6LR94</accession>
<dbReference type="SUPFAM" id="SSF53822">
    <property type="entry name" value="Periplasmic binding protein-like I"/>
    <property type="match status" value="1"/>
</dbReference>
<gene>
    <name evidence="3" type="ORF">GCM10010529_02020</name>
</gene>
<evidence type="ECO:0000313" key="4">
    <source>
        <dbReference type="Proteomes" id="UP001500236"/>
    </source>
</evidence>
<comment type="caution">
    <text evidence="3">The sequence shown here is derived from an EMBL/GenBank/DDBJ whole genome shotgun (WGS) entry which is preliminary data.</text>
</comment>
<reference evidence="4" key="1">
    <citation type="journal article" date="2019" name="Int. J. Syst. Evol. Microbiol.">
        <title>The Global Catalogue of Microorganisms (GCM) 10K type strain sequencing project: providing services to taxonomists for standard genome sequencing and annotation.</title>
        <authorList>
            <consortium name="The Broad Institute Genomics Platform"/>
            <consortium name="The Broad Institute Genome Sequencing Center for Infectious Disease"/>
            <person name="Wu L."/>
            <person name="Ma J."/>
        </authorList>
    </citation>
    <scope>NUCLEOTIDE SEQUENCE [LARGE SCALE GENOMIC DNA]</scope>
    <source>
        <strain evidence="4">JCM 14309</strain>
    </source>
</reference>
<keyword evidence="4" id="KW-1185">Reference proteome</keyword>
<evidence type="ECO:0000256" key="1">
    <source>
        <dbReference type="SAM" id="MobiDB-lite"/>
    </source>
</evidence>
<dbReference type="InterPro" id="IPR007487">
    <property type="entry name" value="ABC_transpt-TYRBP-like"/>
</dbReference>
<feature type="signal peptide" evidence="2">
    <location>
        <begin position="1"/>
        <end position="45"/>
    </location>
</feature>
<dbReference type="InterPro" id="IPR028082">
    <property type="entry name" value="Peripla_BP_I"/>
</dbReference>
<dbReference type="PANTHER" id="PTHR35271:SF1">
    <property type="entry name" value="ABC TRANSPORTER, SUBSTRATE-BINDING LIPOPROTEIN"/>
    <property type="match status" value="1"/>
</dbReference>
<feature type="compositionally biased region" description="Basic residues" evidence="1">
    <location>
        <begin position="1"/>
        <end position="14"/>
    </location>
</feature>
<sequence>MRGTGRRIRARRNGRVGGSTGPRAAGSTGLTVLALLMGACGATNAGDAGGAGDADGSAEESFSIGIAQPVAHPSLDATREGFKEAFEEAGVEVDWEEQNAQGDASTEATIAAQLAGGGHDLIATIATSQSQQVATATQGGDTPVLFMVITDPEAAGLVDSWEEPGGHMTGTSDLNPVDDQLELITRVDPSVETVGILYASGETNSQVQVDLAEEAAEELGLDLRTATVTNSAEVQQGVESLDGVDALWIPTDNVVVSALESVVQFSQQRQIPLFSADADSVERGAVATYGVDHHAIGRQSGQMALRILLDGEDPAVMPVETAEDHELHVNPEAAESMGLEIPAEILESAGVVVGEG</sequence>
<dbReference type="PANTHER" id="PTHR35271">
    <property type="entry name" value="ABC TRANSPORTER, SUBSTRATE-BINDING LIPOPROTEIN-RELATED"/>
    <property type="match status" value="1"/>
</dbReference>